<name>A0A951U8G3_9CYAN</name>
<reference evidence="2" key="2">
    <citation type="journal article" date="2022" name="Microbiol. Resour. Announc.">
        <title>Metagenome Sequencing to Explore Phylogenomics of Terrestrial Cyanobacteria.</title>
        <authorList>
            <person name="Ward R.D."/>
            <person name="Stajich J.E."/>
            <person name="Johansen J.R."/>
            <person name="Huntemann M."/>
            <person name="Clum A."/>
            <person name="Foster B."/>
            <person name="Foster B."/>
            <person name="Roux S."/>
            <person name="Palaniappan K."/>
            <person name="Varghese N."/>
            <person name="Mukherjee S."/>
            <person name="Reddy T.B.K."/>
            <person name="Daum C."/>
            <person name="Copeland A."/>
            <person name="Chen I.A."/>
            <person name="Ivanova N.N."/>
            <person name="Kyrpides N.C."/>
            <person name="Shapiro N."/>
            <person name="Eloe-Fadrosh E.A."/>
            <person name="Pietrasiak N."/>
        </authorList>
    </citation>
    <scope>NUCLEOTIDE SEQUENCE</scope>
    <source>
        <strain evidence="2">CPER-KK1</strain>
    </source>
</reference>
<comment type="caution">
    <text evidence="2">The sequence shown here is derived from an EMBL/GenBank/DDBJ whole genome shotgun (WGS) entry which is preliminary data.</text>
</comment>
<dbReference type="NCBIfam" id="TIGR03032">
    <property type="entry name" value="TIGR03032 family protein"/>
    <property type="match status" value="1"/>
</dbReference>
<organism evidence="2 3">
    <name type="scientific">Symplocastrum torsivum CPER-KK1</name>
    <dbReference type="NCBI Taxonomy" id="450513"/>
    <lineage>
        <taxon>Bacteria</taxon>
        <taxon>Bacillati</taxon>
        <taxon>Cyanobacteriota</taxon>
        <taxon>Cyanophyceae</taxon>
        <taxon>Oscillatoriophycideae</taxon>
        <taxon>Oscillatoriales</taxon>
        <taxon>Microcoleaceae</taxon>
        <taxon>Symplocastrum</taxon>
    </lineage>
</organism>
<evidence type="ECO:0000313" key="3">
    <source>
        <dbReference type="Proteomes" id="UP000753908"/>
    </source>
</evidence>
<protein>
    <submittedName>
        <fullName evidence="2">TIGR03032 family protein</fullName>
    </submittedName>
</protein>
<dbReference type="Pfam" id="PF16261">
    <property type="entry name" value="DUF4915"/>
    <property type="match status" value="1"/>
</dbReference>
<feature type="domain" description="Conserved hypothetical protein CHP03032" evidence="1">
    <location>
        <begin position="22"/>
        <end position="337"/>
    </location>
</feature>
<dbReference type="SUPFAM" id="SSF63825">
    <property type="entry name" value="YWTD domain"/>
    <property type="match status" value="1"/>
</dbReference>
<evidence type="ECO:0000259" key="1">
    <source>
        <dbReference type="Pfam" id="PF16261"/>
    </source>
</evidence>
<proteinExistence type="predicted"/>
<dbReference type="EMBL" id="JAHHIF010000005">
    <property type="protein sequence ID" value="MBW4543720.1"/>
    <property type="molecule type" value="Genomic_DNA"/>
</dbReference>
<sequence>MMNQLTFPPDAPKVIECNASDTFQAWLSQVNGSLAITTYQAGKLALVGWNGQQVTVLLRQFPKPMGLAVQGQRLALATHHEVLLFANAPLLADEYLENQPGRYDTLYLPRATYFTGDLNIHDLAFGRDSLWLVNTRFSCLASLSKDYSFIPRWQPRFISQLVPEDRCHLNGLAMIDGQPKFVTALGESDEVGGWRNNKATGGILIDVDSGEIVLRGLSMPHSPCWHDRFLWILNSGEGELWRVNPHSGQHDVVCALPGFLRGLCCIGNYALVGLSQIREQHIFGGLPVQQRFERLLCGVAVVDLRSGQLVGMLEFTAGCQELYDVEFLPSVLRPTILNNERPEMRQAFTAPEFSYWLRPSSQMTG</sequence>
<evidence type="ECO:0000313" key="2">
    <source>
        <dbReference type="EMBL" id="MBW4543720.1"/>
    </source>
</evidence>
<dbReference type="AlphaFoldDB" id="A0A951U8G3"/>
<gene>
    <name evidence="2" type="ORF">KME25_04620</name>
</gene>
<dbReference type="InterPro" id="IPR017481">
    <property type="entry name" value="CHP03032"/>
</dbReference>
<reference evidence="2" key="1">
    <citation type="submission" date="2021-05" db="EMBL/GenBank/DDBJ databases">
        <authorList>
            <person name="Pietrasiak N."/>
            <person name="Ward R."/>
            <person name="Stajich J.E."/>
            <person name="Kurbessoian T."/>
        </authorList>
    </citation>
    <scope>NUCLEOTIDE SEQUENCE</scope>
    <source>
        <strain evidence="2">CPER-KK1</strain>
    </source>
</reference>
<dbReference type="Proteomes" id="UP000753908">
    <property type="component" value="Unassembled WGS sequence"/>
</dbReference>
<accession>A0A951U8G3</accession>